<feature type="region of interest" description="Disordered" evidence="1">
    <location>
        <begin position="292"/>
        <end position="331"/>
    </location>
</feature>
<accession>A0ABQ5DB89</accession>
<name>A0ABQ5DB89_9ASTR</name>
<evidence type="ECO:0000313" key="2">
    <source>
        <dbReference type="EMBL" id="GJT36127.1"/>
    </source>
</evidence>
<dbReference type="Proteomes" id="UP001151760">
    <property type="component" value="Unassembled WGS sequence"/>
</dbReference>
<dbReference type="EMBL" id="BQNB010015109">
    <property type="protein sequence ID" value="GJT36127.1"/>
    <property type="molecule type" value="Genomic_DNA"/>
</dbReference>
<sequence>MDLPMDIPLDSVEVLRFLDDAQVRASKDFRYSDTTLNYNYLRKVPMEPNGNPQQESCQFPQEQLISWQCNKTIIVASVYSPKQEYVRDETVYEERGDRLEKATTMLASLESEQDMVTKIKEQIPLLGDRPAQTRFERRIHPKQKRDEIDQMKGFMLSRDTNTQGSAPITTAGVSVSTADPSTPPITTTLIVNEDLTIAQTLMKMRSVKSKEKSKEKEVTVDTDRQLAEQLQAQKREELIGKEQSKFLAVLIETRRKYFASKRAKENRNKPPIKAQQRNLMCTYLKNMEGYKHNDLRAKGSMEGSKKKARSSEVSKKKAGEKHNEESVKRQKLVDDAKKEELKLCLEIVPNDGKAIHIEPLATKSLIVD</sequence>
<keyword evidence="3" id="KW-1185">Reference proteome</keyword>
<organism evidence="2 3">
    <name type="scientific">Tanacetum coccineum</name>
    <dbReference type="NCBI Taxonomy" id="301880"/>
    <lineage>
        <taxon>Eukaryota</taxon>
        <taxon>Viridiplantae</taxon>
        <taxon>Streptophyta</taxon>
        <taxon>Embryophyta</taxon>
        <taxon>Tracheophyta</taxon>
        <taxon>Spermatophyta</taxon>
        <taxon>Magnoliopsida</taxon>
        <taxon>eudicotyledons</taxon>
        <taxon>Gunneridae</taxon>
        <taxon>Pentapetalae</taxon>
        <taxon>asterids</taxon>
        <taxon>campanulids</taxon>
        <taxon>Asterales</taxon>
        <taxon>Asteraceae</taxon>
        <taxon>Asteroideae</taxon>
        <taxon>Anthemideae</taxon>
        <taxon>Anthemidinae</taxon>
        <taxon>Tanacetum</taxon>
    </lineage>
</organism>
<reference evidence="2" key="1">
    <citation type="journal article" date="2022" name="Int. J. Mol. Sci.">
        <title>Draft Genome of Tanacetum Coccineum: Genomic Comparison of Closely Related Tanacetum-Family Plants.</title>
        <authorList>
            <person name="Yamashiro T."/>
            <person name="Shiraishi A."/>
            <person name="Nakayama K."/>
            <person name="Satake H."/>
        </authorList>
    </citation>
    <scope>NUCLEOTIDE SEQUENCE</scope>
</reference>
<comment type="caution">
    <text evidence="2">The sequence shown here is derived from an EMBL/GenBank/DDBJ whole genome shotgun (WGS) entry which is preliminary data.</text>
</comment>
<reference evidence="2" key="2">
    <citation type="submission" date="2022-01" db="EMBL/GenBank/DDBJ databases">
        <authorList>
            <person name="Yamashiro T."/>
            <person name="Shiraishi A."/>
            <person name="Satake H."/>
            <person name="Nakayama K."/>
        </authorList>
    </citation>
    <scope>NUCLEOTIDE SEQUENCE</scope>
</reference>
<gene>
    <name evidence="2" type="ORF">Tco_0926546</name>
</gene>
<evidence type="ECO:0000256" key="1">
    <source>
        <dbReference type="SAM" id="MobiDB-lite"/>
    </source>
</evidence>
<proteinExistence type="predicted"/>
<evidence type="ECO:0000313" key="3">
    <source>
        <dbReference type="Proteomes" id="UP001151760"/>
    </source>
</evidence>
<protein>
    <submittedName>
        <fullName evidence="2">Uncharacterized protein</fullName>
    </submittedName>
</protein>